<dbReference type="GO" id="GO:0003700">
    <property type="term" value="F:DNA-binding transcription factor activity"/>
    <property type="evidence" value="ECO:0007669"/>
    <property type="project" value="InterPro"/>
</dbReference>
<feature type="domain" description="TEA" evidence="4">
    <location>
        <begin position="46"/>
        <end position="120"/>
    </location>
</feature>
<sequence>MSEAPEGLKRLRPSTDDSTHIPQLDNPRTQDVFTSIVKGRKSWKTARGGEVVWPPELEAALIEGLENYKPDDSRETRLLGRFPLRNRFISDWIFEKTGKRRTAKQVGSRLQQLRDTCGGKRLINLISPRRPIPVRTSSSLSPKPPHRAAFTNPTASPEQEGESCSDTSSPSSPTTPTEVHATLQSLLYRGIALPSESSITSVVYIDLLSNLDSGLKGLVDVPNSPSDDDSLFWSERGLEVVKISSQPRYIMDIDPTISFVSRSPKSGVSLFSLYQNGELIHSESTSLKALGMLPGSDSQFLYSTSLIPSYWQKLAHIPNLSSYSIIHRVVEDNGASALSRPVLFSTMYKFRYPTSAYSPVFASSQRLDEVPIHKDAVLDYAAFDNLLSMSSSDGYSTDSSNYDKSQNLYDIGCMKHDWSGYPADFRVA</sequence>
<dbReference type="InterPro" id="IPR000818">
    <property type="entry name" value="TEA/ATTS_dom"/>
</dbReference>
<accession>A8N528</accession>
<dbReference type="STRING" id="240176.A8N528"/>
<feature type="DNA-binding region" description="TEA" evidence="2">
    <location>
        <begin position="46"/>
        <end position="120"/>
    </location>
</feature>
<dbReference type="Gene3D" id="6.10.20.40">
    <property type="entry name" value="TEA/ATTS domain"/>
    <property type="match status" value="1"/>
</dbReference>
<dbReference type="OrthoDB" id="10006572at2759"/>
<dbReference type="InParanoid" id="A8N528"/>
<organism evidence="5 6">
    <name type="scientific">Coprinopsis cinerea (strain Okayama-7 / 130 / ATCC MYA-4618 / FGSC 9003)</name>
    <name type="common">Inky cap fungus</name>
    <name type="synonym">Hormographiella aspergillata</name>
    <dbReference type="NCBI Taxonomy" id="240176"/>
    <lineage>
        <taxon>Eukaryota</taxon>
        <taxon>Fungi</taxon>
        <taxon>Dikarya</taxon>
        <taxon>Basidiomycota</taxon>
        <taxon>Agaricomycotina</taxon>
        <taxon>Agaricomycetes</taxon>
        <taxon>Agaricomycetidae</taxon>
        <taxon>Agaricales</taxon>
        <taxon>Agaricineae</taxon>
        <taxon>Psathyrellaceae</taxon>
        <taxon>Coprinopsis</taxon>
    </lineage>
</organism>
<dbReference type="KEGG" id="cci:CC1G_04606"/>
<dbReference type="EMBL" id="AACS02000003">
    <property type="protein sequence ID" value="EAU91839.1"/>
    <property type="molecule type" value="Genomic_DNA"/>
</dbReference>
<dbReference type="PROSITE" id="PS51088">
    <property type="entry name" value="TEA_2"/>
    <property type="match status" value="1"/>
</dbReference>
<dbReference type="SMART" id="SM00426">
    <property type="entry name" value="TEA"/>
    <property type="match status" value="1"/>
</dbReference>
<dbReference type="eggNOG" id="ENOG502SPQ9">
    <property type="taxonomic scope" value="Eukaryota"/>
</dbReference>
<comment type="caution">
    <text evidence="5">The sequence shown here is derived from an EMBL/GenBank/DDBJ whole genome shotgun (WGS) entry which is preliminary data.</text>
</comment>
<proteinExistence type="inferred from homology"/>
<comment type="similarity">
    <text evidence="1">Belongs to the TEC1 family.</text>
</comment>
<feature type="region of interest" description="Disordered" evidence="3">
    <location>
        <begin position="132"/>
        <end position="178"/>
    </location>
</feature>
<feature type="compositionally biased region" description="Polar residues" evidence="3">
    <location>
        <begin position="151"/>
        <end position="166"/>
    </location>
</feature>
<gene>
    <name evidence="5" type="ORF">CC1G_04606</name>
</gene>
<dbReference type="GeneID" id="6006355"/>
<dbReference type="AlphaFoldDB" id="A8N528"/>
<feature type="compositionally biased region" description="Basic and acidic residues" evidence="3">
    <location>
        <begin position="1"/>
        <end position="19"/>
    </location>
</feature>
<evidence type="ECO:0000313" key="6">
    <source>
        <dbReference type="Proteomes" id="UP000001861"/>
    </source>
</evidence>
<dbReference type="VEuPathDB" id="FungiDB:CC1G_04606"/>
<protein>
    <recommendedName>
        <fullName evidence="4">TEA domain-containing protein</fullName>
    </recommendedName>
</protein>
<name>A8N528_COPC7</name>
<dbReference type="OMA" id="LAPGYWD"/>
<evidence type="ECO:0000256" key="3">
    <source>
        <dbReference type="SAM" id="MobiDB-lite"/>
    </source>
</evidence>
<evidence type="ECO:0000259" key="4">
    <source>
        <dbReference type="PROSITE" id="PS51088"/>
    </source>
</evidence>
<feature type="compositionally biased region" description="Low complexity" evidence="3">
    <location>
        <begin position="167"/>
        <end position="177"/>
    </location>
</feature>
<dbReference type="Proteomes" id="UP000001861">
    <property type="component" value="Unassembled WGS sequence"/>
</dbReference>
<reference evidence="5 6" key="1">
    <citation type="journal article" date="2010" name="Proc. Natl. Acad. Sci. U.S.A.">
        <title>Insights into evolution of multicellular fungi from the assembled chromosomes of the mushroom Coprinopsis cinerea (Coprinus cinereus).</title>
        <authorList>
            <person name="Stajich J.E."/>
            <person name="Wilke S.K."/>
            <person name="Ahren D."/>
            <person name="Au C.H."/>
            <person name="Birren B.W."/>
            <person name="Borodovsky M."/>
            <person name="Burns C."/>
            <person name="Canback B."/>
            <person name="Casselton L.A."/>
            <person name="Cheng C.K."/>
            <person name="Deng J."/>
            <person name="Dietrich F.S."/>
            <person name="Fargo D.C."/>
            <person name="Farman M.L."/>
            <person name="Gathman A.C."/>
            <person name="Goldberg J."/>
            <person name="Guigo R."/>
            <person name="Hoegger P.J."/>
            <person name="Hooker J.B."/>
            <person name="Huggins A."/>
            <person name="James T.Y."/>
            <person name="Kamada T."/>
            <person name="Kilaru S."/>
            <person name="Kodira C."/>
            <person name="Kues U."/>
            <person name="Kupfer D."/>
            <person name="Kwan H.S."/>
            <person name="Lomsadze A."/>
            <person name="Li W."/>
            <person name="Lilly W.W."/>
            <person name="Ma L.J."/>
            <person name="Mackey A.J."/>
            <person name="Manning G."/>
            <person name="Martin F."/>
            <person name="Muraguchi H."/>
            <person name="Natvig D.O."/>
            <person name="Palmerini H."/>
            <person name="Ramesh M.A."/>
            <person name="Rehmeyer C.J."/>
            <person name="Roe B.A."/>
            <person name="Shenoy N."/>
            <person name="Stanke M."/>
            <person name="Ter-Hovhannisyan V."/>
            <person name="Tunlid A."/>
            <person name="Velagapudi R."/>
            <person name="Vision T.J."/>
            <person name="Zeng Q."/>
            <person name="Zolan M.E."/>
            <person name="Pukkila P.J."/>
        </authorList>
    </citation>
    <scope>NUCLEOTIDE SEQUENCE [LARGE SCALE GENOMIC DNA]</scope>
    <source>
        <strain evidence="6">Okayama-7 / 130 / ATCC MYA-4618 / FGSC 9003</strain>
    </source>
</reference>
<dbReference type="RefSeq" id="XP_001829917.1">
    <property type="nucleotide sequence ID" value="XM_001829865.1"/>
</dbReference>
<evidence type="ECO:0000256" key="1">
    <source>
        <dbReference type="ARBA" id="ARBA00008421"/>
    </source>
</evidence>
<keyword evidence="6" id="KW-1185">Reference proteome</keyword>
<evidence type="ECO:0000313" key="5">
    <source>
        <dbReference type="EMBL" id="EAU91839.1"/>
    </source>
</evidence>
<evidence type="ECO:0000256" key="2">
    <source>
        <dbReference type="PROSITE-ProRule" id="PRU00505"/>
    </source>
</evidence>
<dbReference type="InterPro" id="IPR038096">
    <property type="entry name" value="TEA/ATTS_sf"/>
</dbReference>
<dbReference type="Pfam" id="PF01285">
    <property type="entry name" value="TEA"/>
    <property type="match status" value="1"/>
</dbReference>
<feature type="region of interest" description="Disordered" evidence="3">
    <location>
        <begin position="1"/>
        <end position="27"/>
    </location>
</feature>